<reference evidence="2 3" key="1">
    <citation type="journal article" date="2012" name="Nucleic Acids Res.">
        <title>Sequencing of the smallest Apicomplexan genome from the human pathogen Babesia microti.</title>
        <authorList>
            <person name="Cornillot E."/>
            <person name="Hadj-Kaddour K."/>
            <person name="Dassouli A."/>
            <person name="Noel B."/>
            <person name="Ranwez V."/>
            <person name="Vacherie B."/>
            <person name="Augagneur Y."/>
            <person name="Bres V."/>
            <person name="Duclos A."/>
            <person name="Randazzo S."/>
            <person name="Carcy B."/>
            <person name="Debierre-Grockiego F."/>
            <person name="Delbecq S."/>
            <person name="Moubri-Menage K."/>
            <person name="Shams-Eldin H."/>
            <person name="Usmani-Brown S."/>
            <person name="Bringaud F."/>
            <person name="Wincker P."/>
            <person name="Vivares C.P."/>
            <person name="Schwarz R.T."/>
            <person name="Schetters T.P."/>
            <person name="Krause P.J."/>
            <person name="Gorenflot A."/>
            <person name="Berry V."/>
            <person name="Barbe V."/>
            <person name="Ben Mamoun C."/>
        </authorList>
    </citation>
    <scope>NUCLEOTIDE SEQUENCE [LARGE SCALE GENOMIC DNA]</scope>
    <source>
        <strain evidence="2 3">RI</strain>
    </source>
</reference>
<dbReference type="KEGG" id="bmic:BMR1_02g02310"/>
<keyword evidence="3" id="KW-1185">Reference proteome</keyword>
<dbReference type="Pfam" id="PF04502">
    <property type="entry name" value="Saf4_Yju2"/>
    <property type="match status" value="1"/>
</dbReference>
<name>I7IQA3_BABMR</name>
<dbReference type="Proteomes" id="UP000002899">
    <property type="component" value="Chromosome II"/>
</dbReference>
<feature type="compositionally biased region" description="Polar residues" evidence="1">
    <location>
        <begin position="242"/>
        <end position="256"/>
    </location>
</feature>
<dbReference type="AlphaFoldDB" id="I7IQA3"/>
<feature type="region of interest" description="Disordered" evidence="1">
    <location>
        <begin position="228"/>
        <end position="265"/>
    </location>
</feature>
<sequence length="315" mass="36354">MAERKVLNKYIPPDYDPDLMMRNRELLRKHGYMSDTKTSIRKDVLDLNPKLMNIRMMFPFTFRCSSCKDFTYVGTKFNSRAEKLYEETYLGIVKWRFYAKCPTCKAPIVFKTDPKHGDYTLESGGIRTYDPNRDAILAAGELKKTEEEEQQEEEDKIMHKANIALKEYQDYERLAELKRVAGRAQDREVAAAKALFDIQTKDENEPSLEIINQFKEEQENMLRKILNVEPGDSVENSDKESPTNTNEKISQPQNTADKSDIHEDNVDFEHIKNEPFLLGSSLKKQSGETALNSNLAVSIKKKQKIINPFAGYDSD</sequence>
<dbReference type="PANTHER" id="PTHR12111:SF1">
    <property type="entry name" value="SPLICING FACTOR YJU2"/>
    <property type="match status" value="1"/>
</dbReference>
<dbReference type="GeneID" id="24424248"/>
<dbReference type="PANTHER" id="PTHR12111">
    <property type="entry name" value="SPLICING FACTOR YJU2"/>
    <property type="match status" value="1"/>
</dbReference>
<dbReference type="EMBL" id="FO082872">
    <property type="protein sequence ID" value="CCF73620.1"/>
    <property type="molecule type" value="Genomic_DNA"/>
</dbReference>
<evidence type="ECO:0000256" key="1">
    <source>
        <dbReference type="SAM" id="MobiDB-lite"/>
    </source>
</evidence>
<gene>
    <name evidence="2" type="ORF">BMR1_02g02310</name>
</gene>
<evidence type="ECO:0000313" key="2">
    <source>
        <dbReference type="EMBL" id="CCF73620.1"/>
    </source>
</evidence>
<reference evidence="2 3" key="3">
    <citation type="journal article" date="2016" name="Sci. Rep.">
        <title>Genome-wide diversity and gene expression profiling of Babesia microti isolates identify polymorphic genes that mediate host-pathogen interactions.</title>
        <authorList>
            <person name="Silva J.C."/>
            <person name="Cornillot E."/>
            <person name="McCracken C."/>
            <person name="Usmani-Brown S."/>
            <person name="Dwivedi A."/>
            <person name="Ifeonu O.O."/>
            <person name="Crabtree J."/>
            <person name="Gotia H.T."/>
            <person name="Virji A.Z."/>
            <person name="Reynes C."/>
            <person name="Colinge J."/>
            <person name="Kumar V."/>
            <person name="Lawres L."/>
            <person name="Pazzi J.E."/>
            <person name="Pablo J.V."/>
            <person name="Hung C."/>
            <person name="Brancato J."/>
            <person name="Kumari P."/>
            <person name="Orvis J."/>
            <person name="Tretina K."/>
            <person name="Chibucos M."/>
            <person name="Ott S."/>
            <person name="Sadzewicz L."/>
            <person name="Sengamalay N."/>
            <person name="Shetty A.C."/>
            <person name="Su Q."/>
            <person name="Tallon L."/>
            <person name="Fraser C.M."/>
            <person name="Frutos R."/>
            <person name="Molina D.M."/>
            <person name="Krause P.J."/>
            <person name="Ben Mamoun C."/>
        </authorList>
    </citation>
    <scope>NUCLEOTIDE SEQUENCE [LARGE SCALE GENOMIC DNA]</scope>
    <source>
        <strain evidence="2 3">RI</strain>
    </source>
</reference>
<evidence type="ECO:0000313" key="3">
    <source>
        <dbReference type="Proteomes" id="UP000002899"/>
    </source>
</evidence>
<proteinExistence type="predicted"/>
<dbReference type="OMA" id="TIICTKC"/>
<organism evidence="2 3">
    <name type="scientific">Babesia microti (strain RI)</name>
    <dbReference type="NCBI Taxonomy" id="1133968"/>
    <lineage>
        <taxon>Eukaryota</taxon>
        <taxon>Sar</taxon>
        <taxon>Alveolata</taxon>
        <taxon>Apicomplexa</taxon>
        <taxon>Aconoidasida</taxon>
        <taxon>Piroplasmida</taxon>
        <taxon>Babesiidae</taxon>
        <taxon>Babesia</taxon>
    </lineage>
</organism>
<dbReference type="GO" id="GO:0071006">
    <property type="term" value="C:U2-type catalytic step 1 spliceosome"/>
    <property type="evidence" value="ECO:0007669"/>
    <property type="project" value="TreeGrafter"/>
</dbReference>
<protein>
    <submittedName>
        <fullName evidence="2">UDP-GlcNAc:polypeptide alpha-N-acetylglucosaminyltransferase</fullName>
    </submittedName>
</protein>
<dbReference type="GO" id="GO:0000398">
    <property type="term" value="P:mRNA splicing, via spliceosome"/>
    <property type="evidence" value="ECO:0007669"/>
    <property type="project" value="InterPro"/>
</dbReference>
<dbReference type="OrthoDB" id="674963at2759"/>
<accession>I7IQA3</accession>
<dbReference type="InterPro" id="IPR007590">
    <property type="entry name" value="Saf4/Yju2"/>
</dbReference>
<dbReference type="GO" id="GO:0016757">
    <property type="term" value="F:glycosyltransferase activity"/>
    <property type="evidence" value="ECO:0007669"/>
    <property type="project" value="UniProtKB-KW"/>
</dbReference>
<dbReference type="RefSeq" id="XP_012648229.1">
    <property type="nucleotide sequence ID" value="XM_012792775.1"/>
</dbReference>
<dbReference type="VEuPathDB" id="PiroplasmaDB:BMR1_02g02310"/>
<reference evidence="2 3" key="2">
    <citation type="journal article" date="2013" name="PLoS ONE">
        <title>Whole genome mapping and re-organization of the nuclear and mitochondrial genomes of Babesia microti isolates.</title>
        <authorList>
            <person name="Cornillot E."/>
            <person name="Dassouli A."/>
            <person name="Garg A."/>
            <person name="Pachikara N."/>
            <person name="Randazzo S."/>
            <person name="Depoix D."/>
            <person name="Carcy B."/>
            <person name="Delbecq S."/>
            <person name="Frutos R."/>
            <person name="Silva J.C."/>
            <person name="Sutton R."/>
            <person name="Krause P.J."/>
            <person name="Mamoun C.B."/>
        </authorList>
    </citation>
    <scope>NUCLEOTIDE SEQUENCE [LARGE SCALE GENOMIC DNA]</scope>
    <source>
        <strain evidence="2 3">RI</strain>
    </source>
</reference>